<dbReference type="InterPro" id="IPR057326">
    <property type="entry name" value="KR_dom"/>
</dbReference>
<dbReference type="Pfam" id="PF00106">
    <property type="entry name" value="adh_short"/>
    <property type="match status" value="1"/>
</dbReference>
<dbReference type="InterPro" id="IPR050259">
    <property type="entry name" value="SDR"/>
</dbReference>
<dbReference type="EMBL" id="UINC01019063">
    <property type="protein sequence ID" value="SVA80530.1"/>
    <property type="molecule type" value="Genomic_DNA"/>
</dbReference>
<name>A0A381YU99_9ZZZZ</name>
<dbReference type="InterPro" id="IPR002347">
    <property type="entry name" value="SDR_fam"/>
</dbReference>
<dbReference type="InterPro" id="IPR020904">
    <property type="entry name" value="Sc_DH/Rdtase_CS"/>
</dbReference>
<sequence length="255" mass="26143">MGLDNRHALVTGAGSGIGSAIARALSRAGARTSLLGRSEARLEALAQDLGDSAQVVVADVTDRPVLGSAVQQLVDQYGPVEVLVNNAGGALSSPLDRTDDQDWDQMISVNLTSLFNVTRLLVPGMKSVGYGRIVTIASTAGITGHPYITAYCAAKHGAVGFTRALALELAGSGITVNAVCPGFTETPLLERSIDNIVAKTGRDAAVARAELACNNPQGRFIQPEEVASCVVWLCSAAAKSISGQALAIDGGETAG</sequence>
<dbReference type="InterPro" id="IPR036291">
    <property type="entry name" value="NAD(P)-bd_dom_sf"/>
</dbReference>
<dbReference type="PRINTS" id="PR00081">
    <property type="entry name" value="GDHRDH"/>
</dbReference>
<proteinExistence type="inferred from homology"/>
<evidence type="ECO:0000313" key="3">
    <source>
        <dbReference type="EMBL" id="SVA80530.1"/>
    </source>
</evidence>
<dbReference type="PRINTS" id="PR00080">
    <property type="entry name" value="SDRFAMILY"/>
</dbReference>
<dbReference type="CDD" id="cd05233">
    <property type="entry name" value="SDR_c"/>
    <property type="match status" value="1"/>
</dbReference>
<dbReference type="SMART" id="SM00822">
    <property type="entry name" value="PKS_KR"/>
    <property type="match status" value="1"/>
</dbReference>
<reference evidence="3" key="1">
    <citation type="submission" date="2018-05" db="EMBL/GenBank/DDBJ databases">
        <authorList>
            <person name="Lanie J.A."/>
            <person name="Ng W.-L."/>
            <person name="Kazmierczak K.M."/>
            <person name="Andrzejewski T.M."/>
            <person name="Davidsen T.M."/>
            <person name="Wayne K.J."/>
            <person name="Tettelin H."/>
            <person name="Glass J.I."/>
            <person name="Rusch D."/>
            <person name="Podicherti R."/>
            <person name="Tsui H.-C.T."/>
            <person name="Winkler M.E."/>
        </authorList>
    </citation>
    <scope>NUCLEOTIDE SEQUENCE</scope>
</reference>
<comment type="similarity">
    <text evidence="1">Belongs to the short-chain dehydrogenases/reductases (SDR) family.</text>
</comment>
<dbReference type="GO" id="GO:0032787">
    <property type="term" value="P:monocarboxylic acid metabolic process"/>
    <property type="evidence" value="ECO:0007669"/>
    <property type="project" value="UniProtKB-ARBA"/>
</dbReference>
<dbReference type="PANTHER" id="PTHR42879:SF2">
    <property type="entry name" value="3-OXOACYL-[ACYL-CARRIER-PROTEIN] REDUCTASE FABG"/>
    <property type="match status" value="1"/>
</dbReference>
<dbReference type="AlphaFoldDB" id="A0A381YU99"/>
<dbReference type="FunFam" id="3.40.50.720:FF:000084">
    <property type="entry name" value="Short-chain dehydrogenase reductase"/>
    <property type="match status" value="1"/>
</dbReference>
<dbReference type="SUPFAM" id="SSF51735">
    <property type="entry name" value="NAD(P)-binding Rossmann-fold domains"/>
    <property type="match status" value="1"/>
</dbReference>
<dbReference type="PANTHER" id="PTHR42879">
    <property type="entry name" value="3-OXOACYL-(ACYL-CARRIER-PROTEIN) REDUCTASE"/>
    <property type="match status" value="1"/>
</dbReference>
<dbReference type="Gene3D" id="3.40.50.720">
    <property type="entry name" value="NAD(P)-binding Rossmann-like Domain"/>
    <property type="match status" value="1"/>
</dbReference>
<feature type="domain" description="Ketoreductase" evidence="2">
    <location>
        <begin position="6"/>
        <end position="182"/>
    </location>
</feature>
<evidence type="ECO:0000259" key="2">
    <source>
        <dbReference type="SMART" id="SM00822"/>
    </source>
</evidence>
<protein>
    <recommendedName>
        <fullName evidence="2">Ketoreductase domain-containing protein</fullName>
    </recommendedName>
</protein>
<gene>
    <name evidence="3" type="ORF">METZ01_LOCUS133384</name>
</gene>
<organism evidence="3">
    <name type="scientific">marine metagenome</name>
    <dbReference type="NCBI Taxonomy" id="408172"/>
    <lineage>
        <taxon>unclassified sequences</taxon>
        <taxon>metagenomes</taxon>
        <taxon>ecological metagenomes</taxon>
    </lineage>
</organism>
<accession>A0A381YU99</accession>
<evidence type="ECO:0000256" key="1">
    <source>
        <dbReference type="ARBA" id="ARBA00006484"/>
    </source>
</evidence>
<dbReference type="NCBIfam" id="NF009466">
    <property type="entry name" value="PRK12826.1-2"/>
    <property type="match status" value="1"/>
</dbReference>
<dbReference type="PROSITE" id="PS00061">
    <property type="entry name" value="ADH_SHORT"/>
    <property type="match status" value="1"/>
</dbReference>